<dbReference type="EMBL" id="CP001804">
    <property type="protein sequence ID" value="ACY13546.1"/>
    <property type="molecule type" value="Genomic_DNA"/>
</dbReference>
<dbReference type="AlphaFoldDB" id="D0LQI6"/>
<evidence type="ECO:0000313" key="2">
    <source>
        <dbReference type="Proteomes" id="UP000001880"/>
    </source>
</evidence>
<dbReference type="Proteomes" id="UP000001880">
    <property type="component" value="Chromosome"/>
</dbReference>
<proteinExistence type="predicted"/>
<dbReference type="KEGG" id="hoh:Hoch_0941"/>
<protein>
    <submittedName>
        <fullName evidence="1">Uncharacterized protein</fullName>
    </submittedName>
</protein>
<dbReference type="HOGENOM" id="CLU_2464751_0_0_7"/>
<dbReference type="STRING" id="502025.Hoch_0941"/>
<keyword evidence="2" id="KW-1185">Reference proteome</keyword>
<name>D0LQI6_HALO1</name>
<sequence length="99" mass="11088">MSHSWHSRTCSLHLAQFSSLHVAFAVIVRAVLARHFLDNGVEFPHDTPARSLTLRRGRQKVRVGNTRAFTYFGSSNYHTGWTGANFSVPVRVTIAPPAR</sequence>
<organism evidence="1 2">
    <name type="scientific">Haliangium ochraceum (strain DSM 14365 / JCM 11303 / SMP-2)</name>
    <dbReference type="NCBI Taxonomy" id="502025"/>
    <lineage>
        <taxon>Bacteria</taxon>
        <taxon>Pseudomonadati</taxon>
        <taxon>Myxococcota</taxon>
        <taxon>Polyangia</taxon>
        <taxon>Haliangiales</taxon>
        <taxon>Kofleriaceae</taxon>
        <taxon>Haliangium</taxon>
    </lineage>
</organism>
<evidence type="ECO:0000313" key="1">
    <source>
        <dbReference type="EMBL" id="ACY13546.1"/>
    </source>
</evidence>
<reference evidence="1 2" key="1">
    <citation type="journal article" date="2010" name="Stand. Genomic Sci.">
        <title>Complete genome sequence of Haliangium ochraceum type strain (SMP-2).</title>
        <authorList>
            <consortium name="US DOE Joint Genome Institute (JGI-PGF)"/>
            <person name="Ivanova N."/>
            <person name="Daum C."/>
            <person name="Lang E."/>
            <person name="Abt B."/>
            <person name="Kopitz M."/>
            <person name="Saunders E."/>
            <person name="Lapidus A."/>
            <person name="Lucas S."/>
            <person name="Glavina Del Rio T."/>
            <person name="Nolan M."/>
            <person name="Tice H."/>
            <person name="Copeland A."/>
            <person name="Cheng J.F."/>
            <person name="Chen F."/>
            <person name="Bruce D."/>
            <person name="Goodwin L."/>
            <person name="Pitluck S."/>
            <person name="Mavromatis K."/>
            <person name="Pati A."/>
            <person name="Mikhailova N."/>
            <person name="Chen A."/>
            <person name="Palaniappan K."/>
            <person name="Land M."/>
            <person name="Hauser L."/>
            <person name="Chang Y.J."/>
            <person name="Jeffries C.D."/>
            <person name="Detter J.C."/>
            <person name="Brettin T."/>
            <person name="Rohde M."/>
            <person name="Goker M."/>
            <person name="Bristow J."/>
            <person name="Markowitz V."/>
            <person name="Eisen J.A."/>
            <person name="Hugenholtz P."/>
            <person name="Kyrpides N.C."/>
            <person name="Klenk H.P."/>
        </authorList>
    </citation>
    <scope>NUCLEOTIDE SEQUENCE [LARGE SCALE GENOMIC DNA]</scope>
    <source>
        <strain evidence="2">DSM 14365 / CIP 107738 / JCM 11303 / AJ 13395 / SMP-2</strain>
    </source>
</reference>
<dbReference type="RefSeq" id="WP_012826165.1">
    <property type="nucleotide sequence ID" value="NC_013440.1"/>
</dbReference>
<gene>
    <name evidence="1" type="ordered locus">Hoch_0941</name>
</gene>
<accession>D0LQI6</accession>